<dbReference type="PANTHER" id="PTHR45727">
    <property type="entry name" value="NPC INTRACELLULAR CHOLESTEROL TRANSPORTER 1"/>
    <property type="match status" value="1"/>
</dbReference>
<reference evidence="2" key="1">
    <citation type="journal article" date="2019" name="Sci. Rep.">
        <title>Draft genome of Tanacetum cinerariifolium, the natural source of mosquito coil.</title>
        <authorList>
            <person name="Yamashiro T."/>
            <person name="Shiraishi A."/>
            <person name="Satake H."/>
            <person name="Nakayama K."/>
        </authorList>
    </citation>
    <scope>NUCLEOTIDE SEQUENCE</scope>
</reference>
<feature type="transmembrane region" description="Helical" evidence="1">
    <location>
        <begin position="161"/>
        <end position="183"/>
    </location>
</feature>
<name>A0A6L2NMU0_TANCI</name>
<keyword evidence="1" id="KW-1133">Transmembrane helix</keyword>
<evidence type="ECO:0000256" key="1">
    <source>
        <dbReference type="SAM" id="Phobius"/>
    </source>
</evidence>
<sequence length="184" mass="19660">MKLNTHQIDTSGARSETLSIINGIRYLKLCLNAFVLKGSFGSPSVKPDDLLSAKIQSLCPTILGNICCTEAQFDTLCSQVQQDVKFGTMNYRAIKFVGAGATHFKEWFAFIGQKAALNIPGCSCGDCLWAPVCSSSAPTQPHKKGSCSVRIGSLKARCTEVSLAIVYIILASLFLGCGISIPFG</sequence>
<proteinExistence type="predicted"/>
<accession>A0A6L2NMU0</accession>
<comment type="caution">
    <text evidence="2">The sequence shown here is derived from an EMBL/GenBank/DDBJ whole genome shotgun (WGS) entry which is preliminary data.</text>
</comment>
<gene>
    <name evidence="2" type="ORF">Tci_059609</name>
</gene>
<dbReference type="GO" id="GO:0032934">
    <property type="term" value="F:sterol binding"/>
    <property type="evidence" value="ECO:0007669"/>
    <property type="project" value="TreeGrafter"/>
</dbReference>
<dbReference type="GO" id="GO:0015918">
    <property type="term" value="P:sterol transport"/>
    <property type="evidence" value="ECO:0007669"/>
    <property type="project" value="TreeGrafter"/>
</dbReference>
<dbReference type="AlphaFoldDB" id="A0A6L2NMU0"/>
<organism evidence="2">
    <name type="scientific">Tanacetum cinerariifolium</name>
    <name type="common">Dalmatian daisy</name>
    <name type="synonym">Chrysanthemum cinerariifolium</name>
    <dbReference type="NCBI Taxonomy" id="118510"/>
    <lineage>
        <taxon>Eukaryota</taxon>
        <taxon>Viridiplantae</taxon>
        <taxon>Streptophyta</taxon>
        <taxon>Embryophyta</taxon>
        <taxon>Tracheophyta</taxon>
        <taxon>Spermatophyta</taxon>
        <taxon>Magnoliopsida</taxon>
        <taxon>eudicotyledons</taxon>
        <taxon>Gunneridae</taxon>
        <taxon>Pentapetalae</taxon>
        <taxon>asterids</taxon>
        <taxon>campanulids</taxon>
        <taxon>Asterales</taxon>
        <taxon>Asteraceae</taxon>
        <taxon>Asteroideae</taxon>
        <taxon>Anthemideae</taxon>
        <taxon>Anthemidinae</taxon>
        <taxon>Tanacetum</taxon>
    </lineage>
</organism>
<keyword evidence="1" id="KW-0812">Transmembrane</keyword>
<dbReference type="PANTHER" id="PTHR45727:SF2">
    <property type="entry name" value="NPC INTRACELLULAR CHOLESTEROL TRANSPORTER 1"/>
    <property type="match status" value="1"/>
</dbReference>
<dbReference type="EMBL" id="BKCJ010009582">
    <property type="protein sequence ID" value="GEU87631.1"/>
    <property type="molecule type" value="Genomic_DNA"/>
</dbReference>
<protein>
    <submittedName>
        <fullName evidence="2">Uncharacterized protein</fullName>
    </submittedName>
</protein>
<dbReference type="GO" id="GO:0016020">
    <property type="term" value="C:membrane"/>
    <property type="evidence" value="ECO:0007669"/>
    <property type="project" value="TreeGrafter"/>
</dbReference>
<keyword evidence="1" id="KW-0472">Membrane</keyword>
<evidence type="ECO:0000313" key="2">
    <source>
        <dbReference type="EMBL" id="GEU87631.1"/>
    </source>
</evidence>